<dbReference type="Gene3D" id="3.40.50.720">
    <property type="entry name" value="NAD(P)-binding Rossmann-like Domain"/>
    <property type="match status" value="1"/>
</dbReference>
<evidence type="ECO:0000313" key="4">
    <source>
        <dbReference type="Proteomes" id="UP000229498"/>
    </source>
</evidence>
<dbReference type="InterPro" id="IPR036291">
    <property type="entry name" value="NAD(P)-bd_dom_sf"/>
</dbReference>
<dbReference type="GO" id="GO:0016491">
    <property type="term" value="F:oxidoreductase activity"/>
    <property type="evidence" value="ECO:0007669"/>
    <property type="project" value="UniProtKB-KW"/>
</dbReference>
<evidence type="ECO:0000313" key="3">
    <source>
        <dbReference type="EMBL" id="PJK29092.1"/>
    </source>
</evidence>
<dbReference type="Proteomes" id="UP000229498">
    <property type="component" value="Unassembled WGS sequence"/>
</dbReference>
<name>A0A2M9G052_9PROT</name>
<dbReference type="CDD" id="cd05233">
    <property type="entry name" value="SDR_c"/>
    <property type="match status" value="1"/>
</dbReference>
<reference evidence="3 4" key="1">
    <citation type="submission" date="2017-11" db="EMBL/GenBank/DDBJ databases">
        <title>Draft genome sequence of Rhizobiales bacterium SY3-13.</title>
        <authorList>
            <person name="Sun C."/>
        </authorList>
    </citation>
    <scope>NUCLEOTIDE SEQUENCE [LARGE SCALE GENOMIC DNA]</scope>
    <source>
        <strain evidence="3 4">SY3-13</strain>
    </source>
</reference>
<dbReference type="FunFam" id="3.40.50.720:FF:000084">
    <property type="entry name" value="Short-chain dehydrogenase reductase"/>
    <property type="match status" value="1"/>
</dbReference>
<dbReference type="RefSeq" id="WP_109794019.1">
    <property type="nucleotide sequence ID" value="NZ_PHIG01000037.1"/>
</dbReference>
<dbReference type="NCBIfam" id="NF005559">
    <property type="entry name" value="PRK07231.1"/>
    <property type="match status" value="1"/>
</dbReference>
<comment type="similarity">
    <text evidence="1">Belongs to the short-chain dehydrogenases/reductases (SDR) family.</text>
</comment>
<accession>A0A2M9G052</accession>
<sequence>MAGLLEGRAVLVTGAAGGIGQAAAVLFANEGAQVLAADLNADGLKETAELSGGKVRTTTANVASEEEADGLIRQTIDAFGKIDGAFNNAGIEGDWGRTDESTLDNFNRVVGVNQTGVYLCMRAEIRAMLKAGKPGAIVNTASIAGIAGSMYMPAYIASKHGVVGLTKAAAMEYARKGIRVNAVCPGPIKTRMLDTLTGHHPRALEAMSDSTSMKRLGEPKEIAEAALWLLSDRSSYVTGVALPVDGGMVAGP</sequence>
<proteinExistence type="inferred from homology"/>
<dbReference type="PRINTS" id="PR00081">
    <property type="entry name" value="GDHRDH"/>
</dbReference>
<dbReference type="Pfam" id="PF13561">
    <property type="entry name" value="adh_short_C2"/>
    <property type="match status" value="1"/>
</dbReference>
<keyword evidence="2" id="KW-0560">Oxidoreductase</keyword>
<gene>
    <name evidence="3" type="ORF">CVT23_14360</name>
</gene>
<dbReference type="AlphaFoldDB" id="A0A2M9G052"/>
<dbReference type="PANTHER" id="PTHR24321:SF8">
    <property type="entry name" value="ESTRADIOL 17-BETA-DEHYDROGENASE 8-RELATED"/>
    <property type="match status" value="1"/>
</dbReference>
<dbReference type="PANTHER" id="PTHR24321">
    <property type="entry name" value="DEHYDROGENASES, SHORT CHAIN"/>
    <property type="match status" value="1"/>
</dbReference>
<organism evidence="3 4">
    <name type="scientific">Minwuia thermotolerans</name>
    <dbReference type="NCBI Taxonomy" id="2056226"/>
    <lineage>
        <taxon>Bacteria</taxon>
        <taxon>Pseudomonadati</taxon>
        <taxon>Pseudomonadota</taxon>
        <taxon>Alphaproteobacteria</taxon>
        <taxon>Minwuiales</taxon>
        <taxon>Minwuiaceae</taxon>
        <taxon>Minwuia</taxon>
    </lineage>
</organism>
<dbReference type="OrthoDB" id="9804774at2"/>
<dbReference type="SUPFAM" id="SSF51735">
    <property type="entry name" value="NAD(P)-binding Rossmann-fold domains"/>
    <property type="match status" value="1"/>
</dbReference>
<evidence type="ECO:0000256" key="1">
    <source>
        <dbReference type="ARBA" id="ARBA00006484"/>
    </source>
</evidence>
<dbReference type="PRINTS" id="PR00080">
    <property type="entry name" value="SDRFAMILY"/>
</dbReference>
<keyword evidence="4" id="KW-1185">Reference proteome</keyword>
<dbReference type="EMBL" id="PHIG01000037">
    <property type="protein sequence ID" value="PJK29092.1"/>
    <property type="molecule type" value="Genomic_DNA"/>
</dbReference>
<evidence type="ECO:0000256" key="2">
    <source>
        <dbReference type="ARBA" id="ARBA00023002"/>
    </source>
</evidence>
<dbReference type="InterPro" id="IPR002347">
    <property type="entry name" value="SDR_fam"/>
</dbReference>
<comment type="caution">
    <text evidence="3">The sequence shown here is derived from an EMBL/GenBank/DDBJ whole genome shotgun (WGS) entry which is preliminary data.</text>
</comment>
<protein>
    <submittedName>
        <fullName evidence="3">Short chain dehydrogenase</fullName>
    </submittedName>
</protein>